<protein>
    <recommendedName>
        <fullName evidence="1">Reverse transcriptase domain-containing protein</fullName>
    </recommendedName>
</protein>
<organism evidence="2 3">
    <name type="scientific">Canna indica</name>
    <name type="common">Indian-shot</name>
    <dbReference type="NCBI Taxonomy" id="4628"/>
    <lineage>
        <taxon>Eukaryota</taxon>
        <taxon>Viridiplantae</taxon>
        <taxon>Streptophyta</taxon>
        <taxon>Embryophyta</taxon>
        <taxon>Tracheophyta</taxon>
        <taxon>Spermatophyta</taxon>
        <taxon>Magnoliopsida</taxon>
        <taxon>Liliopsida</taxon>
        <taxon>Zingiberales</taxon>
        <taxon>Cannaceae</taxon>
        <taxon>Canna</taxon>
    </lineage>
</organism>
<dbReference type="EMBL" id="CP136898">
    <property type="protein sequence ID" value="WOL20091.1"/>
    <property type="molecule type" value="Genomic_DNA"/>
</dbReference>
<dbReference type="Pfam" id="PF00078">
    <property type="entry name" value="RVT_1"/>
    <property type="match status" value="1"/>
</dbReference>
<dbReference type="SUPFAM" id="SSF56672">
    <property type="entry name" value="DNA/RNA polymerases"/>
    <property type="match status" value="1"/>
</dbReference>
<evidence type="ECO:0000313" key="3">
    <source>
        <dbReference type="Proteomes" id="UP001327560"/>
    </source>
</evidence>
<dbReference type="CDD" id="cd01650">
    <property type="entry name" value="RT_nLTR_like"/>
    <property type="match status" value="1"/>
</dbReference>
<reference evidence="2 3" key="1">
    <citation type="submission" date="2023-10" db="EMBL/GenBank/DDBJ databases">
        <title>Chromosome-scale genome assembly provides insights into flower coloration mechanisms of Canna indica.</title>
        <authorList>
            <person name="Li C."/>
        </authorList>
    </citation>
    <scope>NUCLEOTIDE SEQUENCE [LARGE SCALE GENOMIC DNA]</scope>
    <source>
        <tissue evidence="2">Flower</tissue>
    </source>
</reference>
<evidence type="ECO:0000259" key="1">
    <source>
        <dbReference type="PROSITE" id="PS50878"/>
    </source>
</evidence>
<gene>
    <name evidence="2" type="ORF">Cni_G28893</name>
</gene>
<dbReference type="InterPro" id="IPR000477">
    <property type="entry name" value="RT_dom"/>
</dbReference>
<dbReference type="Proteomes" id="UP001327560">
    <property type="component" value="Chromosome 9"/>
</dbReference>
<dbReference type="PROSITE" id="PS50878">
    <property type="entry name" value="RT_POL"/>
    <property type="match status" value="1"/>
</dbReference>
<dbReference type="PANTHER" id="PTHR31635">
    <property type="entry name" value="REVERSE TRANSCRIPTASE DOMAIN-CONTAINING PROTEIN-RELATED"/>
    <property type="match status" value="1"/>
</dbReference>
<name>A0AAQ3QP60_9LILI</name>
<dbReference type="InterPro" id="IPR043502">
    <property type="entry name" value="DNA/RNA_pol_sf"/>
</dbReference>
<evidence type="ECO:0000313" key="2">
    <source>
        <dbReference type="EMBL" id="WOL20091.1"/>
    </source>
</evidence>
<proteinExistence type="predicted"/>
<dbReference type="AlphaFoldDB" id="A0AAQ3QP60"/>
<keyword evidence="3" id="KW-1185">Reference proteome</keyword>
<feature type="domain" description="Reverse transcriptase" evidence="1">
    <location>
        <begin position="37"/>
        <end position="316"/>
    </location>
</feature>
<accession>A0AAQ3QP60</accession>
<dbReference type="PANTHER" id="PTHR31635:SF196">
    <property type="entry name" value="REVERSE TRANSCRIPTASE DOMAIN-CONTAINING PROTEIN-RELATED"/>
    <property type="match status" value="1"/>
</dbReference>
<sequence length="470" mass="54568">MNNMDRGKSPGKDGYIQEFFIANWETVKSNLKYELDVFHEKAIVPKGWNETVLVIIPKNESPSKILDFIPIALCNVLYKILAKLIANRLRPFLGKLISLEQTAFIPGRQIQDNILIVAEIIESIHKSKAKKPYLLMKLDLQKTYDRVNWEADYEVMKCMSFPDKMIKWIKGCLERVRYFCKINGEISNPFEAYKGIRQGDPLSPYLFILMEEIFTSIMRKYVEDERIIPFKLKEFNLSHLCFADDLIITIKGSMKSYKGMREALELYCNLTGQIINVDKLELYFPKGVTTEKKHKICNFFSMKEGSYPMSYLGAYLGPKRIEKAYQMKLYEKVVKRMELWAKNFISQARRAVLINTVINSLPVYNLMTSKVDEKIIHNVKKVLREFFWAGNKKKGANLISWSKVTDSRANGGLGIRDISIMKKAMLAKRVLPMLNDVNSCWNSLFKAKYGRYTLGGLVEKRKRLIFLKLV</sequence>